<dbReference type="Pfam" id="PF14357">
    <property type="entry name" value="DUF4404"/>
    <property type="match status" value="1"/>
</dbReference>
<evidence type="ECO:0000256" key="1">
    <source>
        <dbReference type="SAM" id="Coils"/>
    </source>
</evidence>
<protein>
    <recommendedName>
        <fullName evidence="4">DUF4404 family protein</fullName>
    </recommendedName>
</protein>
<dbReference type="AlphaFoldDB" id="A0A1H2FUA5"/>
<dbReference type="EMBL" id="LT629787">
    <property type="protein sequence ID" value="SDU10916.1"/>
    <property type="molecule type" value="Genomic_DNA"/>
</dbReference>
<organism evidence="2 3">
    <name type="scientific">Halopseudomonas salegens</name>
    <dbReference type="NCBI Taxonomy" id="1434072"/>
    <lineage>
        <taxon>Bacteria</taxon>
        <taxon>Pseudomonadati</taxon>
        <taxon>Pseudomonadota</taxon>
        <taxon>Gammaproteobacteria</taxon>
        <taxon>Pseudomonadales</taxon>
        <taxon>Pseudomonadaceae</taxon>
        <taxon>Halopseudomonas</taxon>
    </lineage>
</organism>
<evidence type="ECO:0000313" key="3">
    <source>
        <dbReference type="Proteomes" id="UP000243924"/>
    </source>
</evidence>
<dbReference type="RefSeq" id="WP_092386154.1">
    <property type="nucleotide sequence ID" value="NZ_LT629787.1"/>
</dbReference>
<keyword evidence="3" id="KW-1185">Reference proteome</keyword>
<name>A0A1H2FUA5_9GAMM</name>
<dbReference type="InterPro" id="IPR025516">
    <property type="entry name" value="DUF4404"/>
</dbReference>
<dbReference type="OrthoDB" id="4335607at2"/>
<dbReference type="Proteomes" id="UP000243924">
    <property type="component" value="Chromosome I"/>
</dbReference>
<evidence type="ECO:0008006" key="4">
    <source>
        <dbReference type="Google" id="ProtNLM"/>
    </source>
</evidence>
<keyword evidence="1" id="KW-0175">Coiled coil</keyword>
<feature type="coiled-coil region" evidence="1">
    <location>
        <begin position="3"/>
        <end position="49"/>
    </location>
</feature>
<gene>
    <name evidence="2" type="ORF">SAMN05216210_1808</name>
</gene>
<evidence type="ECO:0000313" key="2">
    <source>
        <dbReference type="EMBL" id="SDU10916.1"/>
    </source>
</evidence>
<sequence length="92" mass="10316">MSAQRLKSQLESLQNTLDEVESPLTDEERKALQDVADSLQARLLAVEAQEELEADPTLVDGVHLMVERFEAEHPRLTGTLRNIMQTLSNMGI</sequence>
<reference evidence="3" key="1">
    <citation type="submission" date="2016-10" db="EMBL/GenBank/DDBJ databases">
        <authorList>
            <person name="Varghese N."/>
            <person name="Submissions S."/>
        </authorList>
    </citation>
    <scope>NUCLEOTIDE SEQUENCE [LARGE SCALE GENOMIC DNA]</scope>
    <source>
        <strain evidence="3">CECT 8338</strain>
    </source>
</reference>
<accession>A0A1H2FUA5</accession>
<proteinExistence type="predicted"/>